<keyword evidence="12" id="KW-0378">Hydrolase</keyword>
<evidence type="ECO:0000259" key="27">
    <source>
        <dbReference type="Pfam" id="PF17900"/>
    </source>
</evidence>
<dbReference type="GO" id="GO:0008270">
    <property type="term" value="F:zinc ion binding"/>
    <property type="evidence" value="ECO:0007669"/>
    <property type="project" value="InterPro"/>
</dbReference>
<reference evidence="28" key="1">
    <citation type="submission" date="2020-11" db="EMBL/GenBank/DDBJ databases">
        <authorList>
            <person name="Tran Van P."/>
        </authorList>
    </citation>
    <scope>NUCLEOTIDE SEQUENCE</scope>
</reference>
<evidence type="ECO:0000259" key="25">
    <source>
        <dbReference type="Pfam" id="PF01433"/>
    </source>
</evidence>
<dbReference type="Pfam" id="PF17900">
    <property type="entry name" value="Peptidase_M1_N"/>
    <property type="match status" value="1"/>
</dbReference>
<comment type="similarity">
    <text evidence="4">Belongs to the peptidase M1 family.</text>
</comment>
<keyword evidence="16" id="KW-1133">Transmembrane helix</keyword>
<evidence type="ECO:0000256" key="17">
    <source>
        <dbReference type="ARBA" id="ARBA00023049"/>
    </source>
</evidence>
<feature type="site" description="Transition state stabilizer" evidence="23">
    <location>
        <position position="442"/>
    </location>
</feature>
<dbReference type="GO" id="GO:0070006">
    <property type="term" value="F:metalloaminopeptidase activity"/>
    <property type="evidence" value="ECO:0007669"/>
    <property type="project" value="TreeGrafter"/>
</dbReference>
<keyword evidence="10" id="KW-0812">Transmembrane</keyword>
<dbReference type="GO" id="GO:0006508">
    <property type="term" value="P:proteolysis"/>
    <property type="evidence" value="ECO:0007669"/>
    <property type="project" value="UniProtKB-KW"/>
</dbReference>
<evidence type="ECO:0000256" key="6">
    <source>
        <dbReference type="ARBA" id="ARBA00012567"/>
    </source>
</evidence>
<evidence type="ECO:0000256" key="24">
    <source>
        <dbReference type="SAM" id="SignalP"/>
    </source>
</evidence>
<evidence type="ECO:0000256" key="2">
    <source>
        <dbReference type="ARBA" id="ARBA00004401"/>
    </source>
</evidence>
<evidence type="ECO:0000313" key="28">
    <source>
        <dbReference type="EMBL" id="CAD7240033.1"/>
    </source>
</evidence>
<gene>
    <name evidence="28" type="ORF">DSTB1V02_LOCUS71</name>
</gene>
<dbReference type="GO" id="GO:0004230">
    <property type="term" value="F:glutamyl aminopeptidase activity"/>
    <property type="evidence" value="ECO:0007669"/>
    <property type="project" value="UniProtKB-EC"/>
</dbReference>
<keyword evidence="8" id="KW-1003">Cell membrane</keyword>
<dbReference type="Pfam" id="PF01433">
    <property type="entry name" value="Peptidase_M1"/>
    <property type="match status" value="1"/>
</dbReference>
<dbReference type="GO" id="GO:0005615">
    <property type="term" value="C:extracellular space"/>
    <property type="evidence" value="ECO:0007669"/>
    <property type="project" value="TreeGrafter"/>
</dbReference>
<evidence type="ECO:0000256" key="14">
    <source>
        <dbReference type="ARBA" id="ARBA00022837"/>
    </source>
</evidence>
<dbReference type="InterPro" id="IPR027268">
    <property type="entry name" value="Peptidase_M4/M1_CTD_sf"/>
</dbReference>
<dbReference type="PANTHER" id="PTHR11533">
    <property type="entry name" value="PROTEASE M1 ZINC METALLOPROTEASE"/>
    <property type="match status" value="1"/>
</dbReference>
<dbReference type="SUPFAM" id="SSF55486">
    <property type="entry name" value="Metalloproteases ('zincins'), catalytic domain"/>
    <property type="match status" value="1"/>
</dbReference>
<keyword evidence="19" id="KW-1015">Disulfide bond</keyword>
<feature type="signal peptide" evidence="24">
    <location>
        <begin position="1"/>
        <end position="28"/>
    </location>
</feature>
<dbReference type="FunFam" id="1.25.50.20:FF:000001">
    <property type="entry name" value="Aminopeptidase"/>
    <property type="match status" value="1"/>
</dbReference>
<evidence type="ECO:0000256" key="3">
    <source>
        <dbReference type="ARBA" id="ARBA00004609"/>
    </source>
</evidence>
<keyword evidence="11 22" id="KW-0479">Metal-binding</keyword>
<keyword evidence="15" id="KW-0735">Signal-anchor</keyword>
<keyword evidence="9" id="KW-0645">Protease</keyword>
<evidence type="ECO:0000256" key="10">
    <source>
        <dbReference type="ARBA" id="ARBA00022692"/>
    </source>
</evidence>
<dbReference type="PRINTS" id="PR00756">
    <property type="entry name" value="ALADIPTASE"/>
</dbReference>
<dbReference type="InterPro" id="IPR014782">
    <property type="entry name" value="Peptidase_M1_dom"/>
</dbReference>
<dbReference type="FunFam" id="1.10.390.10:FF:000016">
    <property type="entry name" value="Glutamyl aminopeptidase"/>
    <property type="match status" value="1"/>
</dbReference>
<dbReference type="EC" id="3.4.11.7" evidence="6"/>
<dbReference type="Proteomes" id="UP000677054">
    <property type="component" value="Unassembled WGS sequence"/>
</dbReference>
<dbReference type="FunFam" id="2.60.40.1910:FF:000003">
    <property type="entry name" value="Aminopeptidase"/>
    <property type="match status" value="1"/>
</dbReference>
<dbReference type="InterPro" id="IPR045357">
    <property type="entry name" value="Aminopeptidase_N-like_N"/>
</dbReference>
<dbReference type="EMBL" id="CAJPEV010000004">
    <property type="protein sequence ID" value="CAG0878547.1"/>
    <property type="molecule type" value="Genomic_DNA"/>
</dbReference>
<dbReference type="GO" id="GO:0005886">
    <property type="term" value="C:plasma membrane"/>
    <property type="evidence" value="ECO:0007669"/>
    <property type="project" value="UniProtKB-SubCell"/>
</dbReference>
<organism evidence="28">
    <name type="scientific">Darwinula stevensoni</name>
    <dbReference type="NCBI Taxonomy" id="69355"/>
    <lineage>
        <taxon>Eukaryota</taxon>
        <taxon>Metazoa</taxon>
        <taxon>Ecdysozoa</taxon>
        <taxon>Arthropoda</taxon>
        <taxon>Crustacea</taxon>
        <taxon>Oligostraca</taxon>
        <taxon>Ostracoda</taxon>
        <taxon>Podocopa</taxon>
        <taxon>Podocopida</taxon>
        <taxon>Darwinulocopina</taxon>
        <taxon>Darwinuloidea</taxon>
        <taxon>Darwinulidae</taxon>
        <taxon>Darwinula</taxon>
    </lineage>
</organism>
<protein>
    <recommendedName>
        <fullName evidence="6">glutamyl aminopeptidase</fullName>
        <ecNumber evidence="6">3.4.11.7</ecNumber>
    </recommendedName>
</protein>
<dbReference type="OrthoDB" id="510539at2759"/>
<keyword evidence="14" id="KW-0106">Calcium</keyword>
<evidence type="ECO:0000256" key="8">
    <source>
        <dbReference type="ARBA" id="ARBA00022475"/>
    </source>
</evidence>
<dbReference type="Gene3D" id="2.60.40.1730">
    <property type="entry name" value="tricorn interacting facor f3 domain"/>
    <property type="match status" value="1"/>
</dbReference>
<evidence type="ECO:0000256" key="5">
    <source>
        <dbReference type="ARBA" id="ARBA00011748"/>
    </source>
</evidence>
<comment type="cofactor">
    <cofactor evidence="22">
        <name>Zn(2+)</name>
        <dbReference type="ChEBI" id="CHEBI:29105"/>
    </cofactor>
    <text evidence="22">Binds 1 zinc ion per subunit.</text>
</comment>
<dbReference type="InterPro" id="IPR042097">
    <property type="entry name" value="Aminopeptidase_N-like_N_sf"/>
</dbReference>
<keyword evidence="18" id="KW-0472">Membrane</keyword>
<keyword evidence="17" id="KW-0482">Metalloprotease</keyword>
<evidence type="ECO:0000313" key="29">
    <source>
        <dbReference type="Proteomes" id="UP000677054"/>
    </source>
</evidence>
<sequence length="1017" mass="117546">MAGRSASVPSPFTSIRLILLLVVGVAMGSESDSKIDIGKEWEKELRLPRDVVPIHYDLLLHPHLHNDTFYGEVNIVVKTTKPTSHLWLHVKHLNVIATKIYRGKVARGSETDKESLEVEEAFEYPLHEFWVLKTKEEIPPGVYTLAFEFTGSLKNGIKGFYASSYRDSLGNTRKLATSKFQPTHARWTFPCFDEPSFKSTFKVALVRPSSKYSALSNMNQLSEEEGVPMDGFTTVHFNESVPMVTYLACFIVSDFAHLQGQLHEETGQVVRVFAPENKIEDGRYALDIGINITRYFEEYFDIPFPLPKLDHIAIPDFLGGAMEHWALITYREPFLLYNPETSSMGDKQRVATIVSHELAHHWFGNLMTLEWWDDLWLNEGFASYIEYKGVAQYETDWDMDTVFLADDLQRILRQDAGLTSHPIVQVVNNPDEITELFDSITYAKVGASLLRMLEFFMGPEDFRLGISRFLKRFAYKNAVTSDLWNDLTQEWKRKEDGLNLSLIMDTWTRQMGYPTLNVRDDGDHYVITQERFILNPNDTFDPNESPFMYRWEVPLNYKTSIEDHEDEILWLHLSDESLKIEKPEGCEWIKLNVNQKGYYRVNYPEDMWRRFAELLVDNHTALSAGDRSNLVDDAFALAEAGKLSYEIPLHMTKYLKYESHYVPWRAAYVNFADISSKTYTLPFFGDLRSYLSRLAEPILNELGWDVREEEGLIKRLLRSHGIHLACRNGHKGCLEEASKRLKAWITNPEESIHPDIEKAIFRYGMMEAGDQKTWDALWTRYLQEENSQKQRRLLYGLGFTREPWLLHRYLHYLKNTSLVRDHDFLPTLQSLCLNPVATGIVWDFFRSEWNYLVGRFTLNERILGRTVPVITQDFITPFQLKSMERFFADNPEAGAGARARETAMESVRNNIHWVRSHAPVEKMRIWGYSLFSLAFIGIVVESTERMAQEDFLDGTTDRRGFGWHNNYNYYNQQAGGYGYGHGYNPYGSYGAGGYPGGYVEIKDLGRLLNICVAVLPA</sequence>
<dbReference type="AlphaFoldDB" id="A0A7R8WXH9"/>
<dbReference type="InterPro" id="IPR024571">
    <property type="entry name" value="ERAP1-like_C_dom"/>
</dbReference>
<accession>A0A7R8WXH9</accession>
<evidence type="ECO:0000256" key="18">
    <source>
        <dbReference type="ARBA" id="ARBA00023136"/>
    </source>
</evidence>
<dbReference type="Gene3D" id="2.60.40.1910">
    <property type="match status" value="1"/>
</dbReference>
<evidence type="ECO:0000256" key="21">
    <source>
        <dbReference type="PIRSR" id="PIRSR634016-1"/>
    </source>
</evidence>
<feature type="domain" description="Aminopeptidase N-like N-terminal" evidence="27">
    <location>
        <begin position="52"/>
        <end position="247"/>
    </location>
</feature>
<dbReference type="GO" id="GO:0043171">
    <property type="term" value="P:peptide catabolic process"/>
    <property type="evidence" value="ECO:0007669"/>
    <property type="project" value="TreeGrafter"/>
</dbReference>
<comment type="subunit">
    <text evidence="5">Homodimer; disulfide-linked.</text>
</comment>
<feature type="domain" description="ERAP1-like C-terminal" evidence="26">
    <location>
        <begin position="588"/>
        <end position="909"/>
    </location>
</feature>
<evidence type="ECO:0000256" key="22">
    <source>
        <dbReference type="PIRSR" id="PIRSR634016-3"/>
    </source>
</evidence>
<evidence type="ECO:0000256" key="4">
    <source>
        <dbReference type="ARBA" id="ARBA00010136"/>
    </source>
</evidence>
<evidence type="ECO:0000256" key="12">
    <source>
        <dbReference type="ARBA" id="ARBA00022801"/>
    </source>
</evidence>
<dbReference type="FunFam" id="2.60.40.1730:FF:000012">
    <property type="entry name" value="Aminopeptidase N"/>
    <property type="match status" value="1"/>
</dbReference>
<feature type="domain" description="Peptidase M1 membrane alanine aminopeptidase" evidence="25">
    <location>
        <begin position="284"/>
        <end position="507"/>
    </location>
</feature>
<keyword evidence="29" id="KW-1185">Reference proteome</keyword>
<feature type="chain" id="PRO_5036208916" description="glutamyl aminopeptidase" evidence="24">
    <location>
        <begin position="29"/>
        <end position="1017"/>
    </location>
</feature>
<comment type="subcellular location">
    <subcellularLocation>
        <location evidence="3">Cell membrane</location>
        <topology evidence="3">Lipid-anchor</topology>
        <topology evidence="3">GPI-anchor</topology>
    </subcellularLocation>
    <subcellularLocation>
        <location evidence="2">Cell membrane</location>
        <topology evidence="2">Single-pass type II membrane protein</topology>
    </subcellularLocation>
</comment>
<dbReference type="InterPro" id="IPR050344">
    <property type="entry name" value="Peptidase_M1_aminopeptidases"/>
</dbReference>
<dbReference type="CDD" id="cd09601">
    <property type="entry name" value="M1_APN-Q_like"/>
    <property type="match status" value="1"/>
</dbReference>
<dbReference type="InterPro" id="IPR034016">
    <property type="entry name" value="M1_APN-typ"/>
</dbReference>
<keyword evidence="7" id="KW-0031">Aminopeptidase</keyword>
<evidence type="ECO:0000256" key="16">
    <source>
        <dbReference type="ARBA" id="ARBA00022989"/>
    </source>
</evidence>
<evidence type="ECO:0000256" key="7">
    <source>
        <dbReference type="ARBA" id="ARBA00022438"/>
    </source>
</evidence>
<dbReference type="Gene3D" id="1.25.50.20">
    <property type="match status" value="1"/>
</dbReference>
<comment type="catalytic activity">
    <reaction evidence="1">
        <text>Release of N-terminal glutamate (and to a lesser extent aspartate) from a peptide.</text>
        <dbReference type="EC" id="3.4.11.7"/>
    </reaction>
</comment>
<dbReference type="InterPro" id="IPR001930">
    <property type="entry name" value="Peptidase_M1"/>
</dbReference>
<proteinExistence type="inferred from homology"/>
<dbReference type="PANTHER" id="PTHR11533:SF276">
    <property type="entry name" value="GLUTAMYL AMINOPEPTIDASE"/>
    <property type="match status" value="1"/>
</dbReference>
<evidence type="ECO:0000256" key="23">
    <source>
        <dbReference type="PIRSR" id="PIRSR634016-4"/>
    </source>
</evidence>
<keyword evidence="24" id="KW-0732">Signal</keyword>
<evidence type="ECO:0000256" key="11">
    <source>
        <dbReference type="ARBA" id="ARBA00022723"/>
    </source>
</evidence>
<evidence type="ECO:0000256" key="9">
    <source>
        <dbReference type="ARBA" id="ARBA00022670"/>
    </source>
</evidence>
<feature type="active site" description="Proton acceptor" evidence="21">
    <location>
        <position position="357"/>
    </location>
</feature>
<keyword evidence="20" id="KW-0325">Glycoprotein</keyword>
<dbReference type="Gene3D" id="1.10.390.10">
    <property type="entry name" value="Neutral Protease Domain 2"/>
    <property type="match status" value="1"/>
</dbReference>
<evidence type="ECO:0000256" key="13">
    <source>
        <dbReference type="ARBA" id="ARBA00022833"/>
    </source>
</evidence>
<dbReference type="EMBL" id="LR899521">
    <property type="protein sequence ID" value="CAD7240033.1"/>
    <property type="molecule type" value="Genomic_DNA"/>
</dbReference>
<dbReference type="GO" id="GO:0042277">
    <property type="term" value="F:peptide binding"/>
    <property type="evidence" value="ECO:0007669"/>
    <property type="project" value="TreeGrafter"/>
</dbReference>
<name>A0A7R8WXH9_9CRUS</name>
<feature type="binding site" evidence="22">
    <location>
        <position position="379"/>
    </location>
    <ligand>
        <name>Zn(2+)</name>
        <dbReference type="ChEBI" id="CHEBI:29105"/>
        <note>catalytic</note>
    </ligand>
</feature>
<dbReference type="Pfam" id="PF11838">
    <property type="entry name" value="ERAP1_C"/>
    <property type="match status" value="1"/>
</dbReference>
<dbReference type="GO" id="GO:0005737">
    <property type="term" value="C:cytoplasm"/>
    <property type="evidence" value="ECO:0007669"/>
    <property type="project" value="TreeGrafter"/>
</dbReference>
<evidence type="ECO:0000256" key="1">
    <source>
        <dbReference type="ARBA" id="ARBA00001703"/>
    </source>
</evidence>
<evidence type="ECO:0000256" key="20">
    <source>
        <dbReference type="ARBA" id="ARBA00023180"/>
    </source>
</evidence>
<evidence type="ECO:0000256" key="19">
    <source>
        <dbReference type="ARBA" id="ARBA00023157"/>
    </source>
</evidence>
<feature type="binding site" evidence="22">
    <location>
        <position position="356"/>
    </location>
    <ligand>
        <name>Zn(2+)</name>
        <dbReference type="ChEBI" id="CHEBI:29105"/>
        <note>catalytic</note>
    </ligand>
</feature>
<dbReference type="SUPFAM" id="SSF63737">
    <property type="entry name" value="Leukotriene A4 hydrolase N-terminal domain"/>
    <property type="match status" value="1"/>
</dbReference>
<evidence type="ECO:0000256" key="15">
    <source>
        <dbReference type="ARBA" id="ARBA00022968"/>
    </source>
</evidence>
<keyword evidence="13 22" id="KW-0862">Zinc</keyword>
<evidence type="ECO:0000259" key="26">
    <source>
        <dbReference type="Pfam" id="PF11838"/>
    </source>
</evidence>
<feature type="binding site" evidence="22">
    <location>
        <position position="360"/>
    </location>
    <ligand>
        <name>Zn(2+)</name>
        <dbReference type="ChEBI" id="CHEBI:29105"/>
        <note>catalytic</note>
    </ligand>
</feature>